<feature type="non-terminal residue" evidence="1">
    <location>
        <position position="25"/>
    </location>
</feature>
<evidence type="ECO:0000313" key="2">
    <source>
        <dbReference type="Proteomes" id="UP000192247"/>
    </source>
</evidence>
<dbReference type="Proteomes" id="UP000192247">
    <property type="component" value="Unassembled WGS sequence"/>
</dbReference>
<evidence type="ECO:0000313" key="1">
    <source>
        <dbReference type="EMBL" id="OQR74621.1"/>
    </source>
</evidence>
<dbReference type="InParanoid" id="A0A1V9XMD3"/>
<keyword evidence="2" id="KW-1185">Reference proteome</keyword>
<proteinExistence type="predicted"/>
<reference evidence="1 2" key="1">
    <citation type="journal article" date="2017" name="Gigascience">
        <title>Draft genome of the honey bee ectoparasitic mite, Tropilaelaps mercedesae, is shaped by the parasitic life history.</title>
        <authorList>
            <person name="Dong X."/>
            <person name="Armstrong S.D."/>
            <person name="Xia D."/>
            <person name="Makepeace B.L."/>
            <person name="Darby A.C."/>
            <person name="Kadowaki T."/>
        </authorList>
    </citation>
    <scope>NUCLEOTIDE SEQUENCE [LARGE SCALE GENOMIC DNA]</scope>
    <source>
        <strain evidence="1">Wuxi-XJTLU</strain>
    </source>
</reference>
<comment type="caution">
    <text evidence="1">The sequence shown here is derived from an EMBL/GenBank/DDBJ whole genome shotgun (WGS) entry which is preliminary data.</text>
</comment>
<name>A0A1V9XMD3_9ACAR</name>
<gene>
    <name evidence="1" type="ORF">BIW11_03396</name>
</gene>
<protein>
    <submittedName>
        <fullName evidence="1">Uncharacterized protein</fullName>
    </submittedName>
</protein>
<dbReference type="AlphaFoldDB" id="A0A1V9XMD3"/>
<organism evidence="1 2">
    <name type="scientific">Tropilaelaps mercedesae</name>
    <dbReference type="NCBI Taxonomy" id="418985"/>
    <lineage>
        <taxon>Eukaryota</taxon>
        <taxon>Metazoa</taxon>
        <taxon>Ecdysozoa</taxon>
        <taxon>Arthropoda</taxon>
        <taxon>Chelicerata</taxon>
        <taxon>Arachnida</taxon>
        <taxon>Acari</taxon>
        <taxon>Parasitiformes</taxon>
        <taxon>Mesostigmata</taxon>
        <taxon>Gamasina</taxon>
        <taxon>Dermanyssoidea</taxon>
        <taxon>Laelapidae</taxon>
        <taxon>Tropilaelaps</taxon>
    </lineage>
</organism>
<dbReference type="EMBL" id="MNPL01007678">
    <property type="protein sequence ID" value="OQR74621.1"/>
    <property type="molecule type" value="Genomic_DNA"/>
</dbReference>
<feature type="non-terminal residue" evidence="1">
    <location>
        <position position="1"/>
    </location>
</feature>
<sequence length="25" mass="2870">PRRRPALPTCLLAWLPAYLSTYLPT</sequence>
<accession>A0A1V9XMD3</accession>